<gene>
    <name evidence="1" type="ORF">JK635_02020</name>
</gene>
<dbReference type="RefSeq" id="WP_202651940.1">
    <property type="nucleotide sequence ID" value="NZ_JAESWB010000025.1"/>
</dbReference>
<accession>A0ABS1TI76</accession>
<proteinExistence type="predicted"/>
<keyword evidence="2" id="KW-1185">Reference proteome</keyword>
<sequence length="140" mass="16099">MNKYELVKVSQGIISEIGLLNRVQEESRELILNYLGKFGSEIDELINKFYIINTKIADNGGSPVLKHIISKLYESDTLTIEFAENTTCLMLKDQNSNLLDHQFINKYHFEDLVNEKGLPHIVNEYAKKHNIDKFVWGGVV</sequence>
<dbReference type="EMBL" id="JAESWB010000025">
    <property type="protein sequence ID" value="MBL4951016.1"/>
    <property type="molecule type" value="Genomic_DNA"/>
</dbReference>
<name>A0ABS1TI76_9BACI</name>
<evidence type="ECO:0000313" key="1">
    <source>
        <dbReference type="EMBL" id="MBL4951016.1"/>
    </source>
</evidence>
<protein>
    <submittedName>
        <fullName evidence="1">Uncharacterized protein</fullName>
    </submittedName>
</protein>
<evidence type="ECO:0000313" key="2">
    <source>
        <dbReference type="Proteomes" id="UP000623967"/>
    </source>
</evidence>
<reference evidence="1 2" key="1">
    <citation type="submission" date="2021-01" db="EMBL/GenBank/DDBJ databases">
        <title>Genome public.</title>
        <authorList>
            <person name="Liu C."/>
            <person name="Sun Q."/>
        </authorList>
    </citation>
    <scope>NUCLEOTIDE SEQUENCE [LARGE SCALE GENOMIC DNA]</scope>
    <source>
        <strain evidence="1 2">YIM B02564</strain>
    </source>
</reference>
<comment type="caution">
    <text evidence="1">The sequence shown here is derived from an EMBL/GenBank/DDBJ whole genome shotgun (WGS) entry which is preliminary data.</text>
</comment>
<dbReference type="Proteomes" id="UP000623967">
    <property type="component" value="Unassembled WGS sequence"/>
</dbReference>
<organism evidence="1 2">
    <name type="scientific">Neobacillus paridis</name>
    <dbReference type="NCBI Taxonomy" id="2803862"/>
    <lineage>
        <taxon>Bacteria</taxon>
        <taxon>Bacillati</taxon>
        <taxon>Bacillota</taxon>
        <taxon>Bacilli</taxon>
        <taxon>Bacillales</taxon>
        <taxon>Bacillaceae</taxon>
        <taxon>Neobacillus</taxon>
    </lineage>
</organism>